<dbReference type="GO" id="GO:0005737">
    <property type="term" value="C:cytoplasm"/>
    <property type="evidence" value="ECO:0000318"/>
    <property type="project" value="GO_Central"/>
</dbReference>
<dbReference type="Gene3D" id="1.20.1280.50">
    <property type="match status" value="1"/>
</dbReference>
<dbReference type="Gene3D" id="3.80.10.10">
    <property type="entry name" value="Ribonuclease Inhibitor"/>
    <property type="match status" value="2"/>
</dbReference>
<dbReference type="PhylomeDB" id="A7RIW6"/>
<dbReference type="InterPro" id="IPR006553">
    <property type="entry name" value="Leu-rich_rpt_Cys-con_subtyp"/>
</dbReference>
<keyword evidence="1" id="KW-0833">Ubl conjugation pathway</keyword>
<dbReference type="Proteomes" id="UP000001593">
    <property type="component" value="Unassembled WGS sequence"/>
</dbReference>
<dbReference type="HOGENOM" id="CLU_030060_0_0_1"/>
<dbReference type="EMBL" id="DS469513">
    <property type="protein sequence ID" value="EDO48582.1"/>
    <property type="molecule type" value="Genomic_DNA"/>
</dbReference>
<dbReference type="OrthoDB" id="3219396at2759"/>
<name>A7RIW6_NEMVE</name>
<dbReference type="eggNOG" id="KOG1947">
    <property type="taxonomic scope" value="Eukaryota"/>
</dbReference>
<reference evidence="3 4" key="1">
    <citation type="journal article" date="2007" name="Science">
        <title>Sea anemone genome reveals ancestral eumetazoan gene repertoire and genomic organization.</title>
        <authorList>
            <person name="Putnam N.H."/>
            <person name="Srivastava M."/>
            <person name="Hellsten U."/>
            <person name="Dirks B."/>
            <person name="Chapman J."/>
            <person name="Salamov A."/>
            <person name="Terry A."/>
            <person name="Shapiro H."/>
            <person name="Lindquist E."/>
            <person name="Kapitonov V.V."/>
            <person name="Jurka J."/>
            <person name="Genikhovich G."/>
            <person name="Grigoriev I.V."/>
            <person name="Lucas S.M."/>
            <person name="Steele R.E."/>
            <person name="Finnerty J.R."/>
            <person name="Technau U."/>
            <person name="Martindale M.Q."/>
            <person name="Rokhsar D.S."/>
        </authorList>
    </citation>
    <scope>NUCLEOTIDE SEQUENCE [LARGE SCALE GENOMIC DNA]</scope>
    <source>
        <strain evidence="4">CH2 X CH6</strain>
    </source>
</reference>
<feature type="domain" description="F-box" evidence="2">
    <location>
        <begin position="3"/>
        <end position="49"/>
    </location>
</feature>
<dbReference type="PROSITE" id="PS50181">
    <property type="entry name" value="FBOX"/>
    <property type="match status" value="1"/>
</dbReference>
<dbReference type="SMART" id="SM00256">
    <property type="entry name" value="FBOX"/>
    <property type="match status" value="1"/>
</dbReference>
<dbReference type="KEGG" id="nve:5520820"/>
<dbReference type="PROSITE" id="PS51450">
    <property type="entry name" value="LRR"/>
    <property type="match status" value="1"/>
</dbReference>
<accession>A7RIW6</accession>
<dbReference type="PANTHER" id="PTHR20933">
    <property type="entry name" value="F-BOX ONLY PROTEIN 33"/>
    <property type="match status" value="1"/>
</dbReference>
<dbReference type="InterPro" id="IPR036047">
    <property type="entry name" value="F-box-like_dom_sf"/>
</dbReference>
<gene>
    <name evidence="3" type="ORF">NEMVEDRAFT_v1g238632</name>
</gene>
<sequence length="471" mass="53815">MSIYMETKLPDAVLLEIFLYLSRRDLGVVARVCKQWRRIAYDPSLWRTVDLNELLAWTTIDEATLLMLIKTRLASATALNLAGCSVTPKVAKELAKKCRRLKSLVSFGTEVNTEHIRESIRDFPTTLELMDLRYSWGDFSFMRRLPRHFTNVRYLGLGSDAAECLIPDIFTKMRSLRVFECTDSEILNDDALLKISTNCPQLQSLCLNECKNFHGKHLRKVMENCPHITSLLIRFTKLNDVALMSVNWDRTKVQELDLTGCYFVTTTGLSSVLTRLPNVRYFKMNQCGFRHILHLRIYQEIKPTAKYSSLETLDLRWNFLLSAECLEGLLRQAPNLRYLGVSHSPRIPPAVLAAMLKFVPNLKVLEFGPLRKESLSESHLVPNLIQSCPSLEAVSLINFKLIDDVDANMLQELRGKCKNIKEVKLCNPRIEHVAIGNNGETITVERLLIKMESLLPSPHNTLTKVISLTHK</sequence>
<dbReference type="STRING" id="45351.A7RIW6"/>
<dbReference type="InParanoid" id="A7RIW6"/>
<organism evidence="3 4">
    <name type="scientific">Nematostella vectensis</name>
    <name type="common">Starlet sea anemone</name>
    <dbReference type="NCBI Taxonomy" id="45351"/>
    <lineage>
        <taxon>Eukaryota</taxon>
        <taxon>Metazoa</taxon>
        <taxon>Cnidaria</taxon>
        <taxon>Anthozoa</taxon>
        <taxon>Hexacorallia</taxon>
        <taxon>Actiniaria</taxon>
        <taxon>Edwardsiidae</taxon>
        <taxon>Nematostella</taxon>
    </lineage>
</organism>
<dbReference type="InterPro" id="IPR001611">
    <property type="entry name" value="Leu-rich_rpt"/>
</dbReference>
<protein>
    <recommendedName>
        <fullName evidence="2">F-box domain-containing protein</fullName>
    </recommendedName>
</protein>
<dbReference type="OMA" id="CGFRHIL"/>
<keyword evidence="4" id="KW-1185">Reference proteome</keyword>
<dbReference type="Pfam" id="PF12937">
    <property type="entry name" value="F-box-like"/>
    <property type="match status" value="1"/>
</dbReference>
<evidence type="ECO:0000313" key="4">
    <source>
        <dbReference type="Proteomes" id="UP000001593"/>
    </source>
</evidence>
<evidence type="ECO:0000313" key="3">
    <source>
        <dbReference type="EMBL" id="EDO48582.1"/>
    </source>
</evidence>
<dbReference type="PANTHER" id="PTHR20933:SF4">
    <property type="entry name" value="F-BOX INVOLVED IN POLYQ PATHOGENESIS, ISOFORM A"/>
    <property type="match status" value="1"/>
</dbReference>
<dbReference type="AlphaFoldDB" id="A7RIW6"/>
<dbReference type="InterPro" id="IPR001810">
    <property type="entry name" value="F-box_dom"/>
</dbReference>
<dbReference type="SUPFAM" id="SSF81383">
    <property type="entry name" value="F-box domain"/>
    <property type="match status" value="1"/>
</dbReference>
<proteinExistence type="predicted"/>
<evidence type="ECO:0000256" key="1">
    <source>
        <dbReference type="ARBA" id="ARBA00022786"/>
    </source>
</evidence>
<dbReference type="InterPro" id="IPR032675">
    <property type="entry name" value="LRR_dom_sf"/>
</dbReference>
<dbReference type="SMART" id="SM00367">
    <property type="entry name" value="LRR_CC"/>
    <property type="match status" value="4"/>
</dbReference>
<evidence type="ECO:0000259" key="2">
    <source>
        <dbReference type="PROSITE" id="PS50181"/>
    </source>
</evidence>
<dbReference type="SUPFAM" id="SSF52047">
    <property type="entry name" value="RNI-like"/>
    <property type="match status" value="1"/>
</dbReference>